<reference evidence="2" key="1">
    <citation type="submission" date="2025-08" db="UniProtKB">
        <authorList>
            <consortium name="RefSeq"/>
        </authorList>
    </citation>
    <scope>IDENTIFICATION</scope>
</reference>
<gene>
    <name evidence="2" type="primary">LOC106117707</name>
</gene>
<feature type="domain" description="CRAL-TRIO" evidence="1">
    <location>
        <begin position="172"/>
        <end position="267"/>
    </location>
</feature>
<dbReference type="Gene3D" id="3.40.525.10">
    <property type="entry name" value="CRAL-TRIO lipid binding domain"/>
    <property type="match status" value="1"/>
</dbReference>
<dbReference type="Proteomes" id="UP000694872">
    <property type="component" value="Unplaced"/>
</dbReference>
<dbReference type="GO" id="GO:0016020">
    <property type="term" value="C:membrane"/>
    <property type="evidence" value="ECO:0007669"/>
    <property type="project" value="TreeGrafter"/>
</dbReference>
<dbReference type="AlphaFoldDB" id="A0AAJ7E8Z6"/>
<dbReference type="GeneID" id="106117707"/>
<dbReference type="GO" id="GO:1902936">
    <property type="term" value="F:phosphatidylinositol bisphosphate binding"/>
    <property type="evidence" value="ECO:0007669"/>
    <property type="project" value="TreeGrafter"/>
</dbReference>
<dbReference type="Pfam" id="PF00650">
    <property type="entry name" value="CRAL_TRIO"/>
    <property type="match status" value="1"/>
</dbReference>
<dbReference type="RefSeq" id="XP_013167567.1">
    <property type="nucleotide sequence ID" value="XM_013312113.1"/>
</dbReference>
<dbReference type="SUPFAM" id="SSF52087">
    <property type="entry name" value="CRAL/TRIO domain"/>
    <property type="match status" value="1"/>
</dbReference>
<dbReference type="CDD" id="cd00170">
    <property type="entry name" value="SEC14"/>
    <property type="match status" value="1"/>
</dbReference>
<dbReference type="InterPro" id="IPR036273">
    <property type="entry name" value="CRAL/TRIO_N_dom_sf"/>
</dbReference>
<protein>
    <submittedName>
        <fullName evidence="2">Alpha-tocopherol transfer protein-like</fullName>
    </submittedName>
</protein>
<evidence type="ECO:0000313" key="2">
    <source>
        <dbReference type="RefSeq" id="XP_013167567.1"/>
    </source>
</evidence>
<dbReference type="InterPro" id="IPR036865">
    <property type="entry name" value="CRAL-TRIO_dom_sf"/>
</dbReference>
<dbReference type="SUPFAM" id="SSF46938">
    <property type="entry name" value="CRAL/TRIO N-terminal domain"/>
    <property type="match status" value="1"/>
</dbReference>
<dbReference type="PANTHER" id="PTHR10174:SF222">
    <property type="entry name" value="GH10083P-RELATED"/>
    <property type="match status" value="1"/>
</dbReference>
<dbReference type="KEGG" id="pxu:106117707"/>
<proteinExistence type="predicted"/>
<dbReference type="Gene3D" id="1.20.5.1200">
    <property type="entry name" value="Alpha-tocopherol transfer"/>
    <property type="match status" value="1"/>
</dbReference>
<dbReference type="InterPro" id="IPR001251">
    <property type="entry name" value="CRAL-TRIO_dom"/>
</dbReference>
<sequence length="321" mass="37602">MIESVEMERNPELSRDVPKLLNVTENDRFDVLKRYNVSSKGLQDIIYSIQEWYEKQPHLPKGKLDNHMIFQHLMLKGFSIEEVKDKIDNCVSAKRKMPEILLNRDPLEPRINEYLKFGFLVVLPKKTPRNHRVTIFRIKQPIDLVASDVVKIASMFLAYRMYNDSSLGEQWIFDLTNVSFHNSVQMTPALLTKLIFYLRFCYGAKIKGIHFVNMPSFIIPIINILKKLMKPKVAKRIYVYSSFNDLNNLISKTILPKEYGGDEITCDEITENWRKALQSDAWIEYFAEEDKVMSDEALRTRILNSDDFFGLEGSFRKLEVD</sequence>
<organism evidence="2">
    <name type="scientific">Papilio xuthus</name>
    <name type="common">Asian swallowtail butterfly</name>
    <dbReference type="NCBI Taxonomy" id="66420"/>
    <lineage>
        <taxon>Eukaryota</taxon>
        <taxon>Metazoa</taxon>
        <taxon>Ecdysozoa</taxon>
        <taxon>Arthropoda</taxon>
        <taxon>Hexapoda</taxon>
        <taxon>Insecta</taxon>
        <taxon>Pterygota</taxon>
        <taxon>Neoptera</taxon>
        <taxon>Endopterygota</taxon>
        <taxon>Lepidoptera</taxon>
        <taxon>Glossata</taxon>
        <taxon>Ditrysia</taxon>
        <taxon>Papilionoidea</taxon>
        <taxon>Papilionidae</taxon>
        <taxon>Papilioninae</taxon>
        <taxon>Papilio</taxon>
    </lineage>
</organism>
<dbReference type="PROSITE" id="PS50191">
    <property type="entry name" value="CRAL_TRIO"/>
    <property type="match status" value="1"/>
</dbReference>
<dbReference type="SMART" id="SM00516">
    <property type="entry name" value="SEC14"/>
    <property type="match status" value="1"/>
</dbReference>
<accession>A0AAJ7E8Z6</accession>
<name>A0AAJ7E8Z6_PAPXU</name>
<evidence type="ECO:0000259" key="1">
    <source>
        <dbReference type="PROSITE" id="PS50191"/>
    </source>
</evidence>
<dbReference type="PRINTS" id="PR00180">
    <property type="entry name" value="CRETINALDHBP"/>
</dbReference>
<dbReference type="PANTHER" id="PTHR10174">
    <property type="entry name" value="ALPHA-TOCOPHEROL TRANSFER PROTEIN-RELATED"/>
    <property type="match status" value="1"/>
</dbReference>